<dbReference type="GO" id="GO:0003677">
    <property type="term" value="F:DNA binding"/>
    <property type="evidence" value="ECO:0007669"/>
    <property type="project" value="InterPro"/>
</dbReference>
<keyword evidence="1" id="KW-0233">DNA recombination</keyword>
<feature type="domain" description="Tyr recombinase" evidence="2">
    <location>
        <begin position="1"/>
        <end position="111"/>
    </location>
</feature>
<comment type="caution">
    <text evidence="3">The sequence shown here is derived from an EMBL/GenBank/DDBJ whole genome shotgun (WGS) entry which is preliminary data.</text>
</comment>
<organism evidence="3 4">
    <name type="scientific">Brevibacillus parabrevis</name>
    <dbReference type="NCBI Taxonomy" id="54914"/>
    <lineage>
        <taxon>Bacteria</taxon>
        <taxon>Bacillati</taxon>
        <taxon>Bacillota</taxon>
        <taxon>Bacilli</taxon>
        <taxon>Bacillales</taxon>
        <taxon>Paenibacillaceae</taxon>
        <taxon>Brevibacillus</taxon>
    </lineage>
</organism>
<dbReference type="AlphaFoldDB" id="A0A4Y3PH43"/>
<dbReference type="InterPro" id="IPR002104">
    <property type="entry name" value="Integrase_catalytic"/>
</dbReference>
<protein>
    <recommendedName>
        <fullName evidence="2">Tyr recombinase domain-containing protein</fullName>
    </recommendedName>
</protein>
<evidence type="ECO:0000256" key="1">
    <source>
        <dbReference type="ARBA" id="ARBA00023172"/>
    </source>
</evidence>
<dbReference type="PROSITE" id="PS51898">
    <property type="entry name" value="TYR_RECOMBINASE"/>
    <property type="match status" value="1"/>
</dbReference>
<dbReference type="SUPFAM" id="SSF56349">
    <property type="entry name" value="DNA breaking-rejoining enzymes"/>
    <property type="match status" value="1"/>
</dbReference>
<dbReference type="RefSeq" id="WP_233454093.1">
    <property type="nucleotide sequence ID" value="NZ_BJMH01000008.1"/>
</dbReference>
<dbReference type="InterPro" id="IPR013762">
    <property type="entry name" value="Integrase-like_cat_sf"/>
</dbReference>
<dbReference type="Proteomes" id="UP000316882">
    <property type="component" value="Unassembled WGS sequence"/>
</dbReference>
<evidence type="ECO:0000259" key="2">
    <source>
        <dbReference type="PROSITE" id="PS51898"/>
    </source>
</evidence>
<accession>A0A4Y3PH43</accession>
<dbReference type="InterPro" id="IPR050090">
    <property type="entry name" value="Tyrosine_recombinase_XerCD"/>
</dbReference>
<keyword evidence="4" id="KW-1185">Reference proteome</keyword>
<proteinExistence type="predicted"/>
<sequence>MTRTGLRIDEALTLTWDDIDTETGRLTINKTLVYPLNSTPYISTPKSKNSVREYFKEVCKRAELPVLSPHALKHSHAVHLLKTGANIKYVSERLGHARKRQSHSGHVFTHH</sequence>
<dbReference type="PANTHER" id="PTHR30349">
    <property type="entry name" value="PHAGE INTEGRASE-RELATED"/>
    <property type="match status" value="1"/>
</dbReference>
<reference evidence="3 4" key="1">
    <citation type="submission" date="2019-06" db="EMBL/GenBank/DDBJ databases">
        <title>Whole genome shotgun sequence of Brevibacillus parabrevis NBRC 12334.</title>
        <authorList>
            <person name="Hosoyama A."/>
            <person name="Uohara A."/>
            <person name="Ohji S."/>
            <person name="Ichikawa N."/>
        </authorList>
    </citation>
    <scope>NUCLEOTIDE SEQUENCE [LARGE SCALE GENOMIC DNA]</scope>
    <source>
        <strain evidence="3 4">NBRC 12334</strain>
    </source>
</reference>
<dbReference type="Gene3D" id="1.10.443.10">
    <property type="entry name" value="Intergrase catalytic core"/>
    <property type="match status" value="2"/>
</dbReference>
<dbReference type="CDD" id="cd01189">
    <property type="entry name" value="INT_ICEBs1_C_like"/>
    <property type="match status" value="1"/>
</dbReference>
<evidence type="ECO:0000313" key="4">
    <source>
        <dbReference type="Proteomes" id="UP000316882"/>
    </source>
</evidence>
<gene>
    <name evidence="3" type="ORF">BPA01_21970</name>
</gene>
<dbReference type="GO" id="GO:0006310">
    <property type="term" value="P:DNA recombination"/>
    <property type="evidence" value="ECO:0007669"/>
    <property type="project" value="UniProtKB-KW"/>
</dbReference>
<dbReference type="GO" id="GO:0015074">
    <property type="term" value="P:DNA integration"/>
    <property type="evidence" value="ECO:0007669"/>
    <property type="project" value="InterPro"/>
</dbReference>
<dbReference type="EMBL" id="BJMH01000008">
    <property type="protein sequence ID" value="GEB32617.1"/>
    <property type="molecule type" value="Genomic_DNA"/>
</dbReference>
<evidence type="ECO:0000313" key="3">
    <source>
        <dbReference type="EMBL" id="GEB32617.1"/>
    </source>
</evidence>
<name>A0A4Y3PH43_BREPA</name>
<dbReference type="InterPro" id="IPR011010">
    <property type="entry name" value="DNA_brk_join_enz"/>
</dbReference>
<dbReference type="Pfam" id="PF00589">
    <property type="entry name" value="Phage_integrase"/>
    <property type="match status" value="1"/>
</dbReference>
<dbReference type="PANTHER" id="PTHR30349:SF64">
    <property type="entry name" value="PROPHAGE INTEGRASE INTD-RELATED"/>
    <property type="match status" value="1"/>
</dbReference>